<keyword evidence="3" id="KW-1185">Reference proteome</keyword>
<organism evidence="2 3">
    <name type="scientific">Tegillarca granosa</name>
    <name type="common">Malaysian cockle</name>
    <name type="synonym">Anadara granosa</name>
    <dbReference type="NCBI Taxonomy" id="220873"/>
    <lineage>
        <taxon>Eukaryota</taxon>
        <taxon>Metazoa</taxon>
        <taxon>Spiralia</taxon>
        <taxon>Lophotrochozoa</taxon>
        <taxon>Mollusca</taxon>
        <taxon>Bivalvia</taxon>
        <taxon>Autobranchia</taxon>
        <taxon>Pteriomorphia</taxon>
        <taxon>Arcoida</taxon>
        <taxon>Arcoidea</taxon>
        <taxon>Arcidae</taxon>
        <taxon>Tegillarca</taxon>
    </lineage>
</organism>
<name>A0ABQ9EID0_TEGGR</name>
<dbReference type="Proteomes" id="UP001217089">
    <property type="component" value="Unassembled WGS sequence"/>
</dbReference>
<proteinExistence type="predicted"/>
<gene>
    <name evidence="2" type="ORF">KUTeg_018755</name>
</gene>
<sequence>MQNFCIVKGNHGGLIGYPTCVDLDIVKIYLHLVTKTKHYFAESQTSETTHQSVGKASSTTAQKNTVQFSTE</sequence>
<dbReference type="EMBL" id="JARBDR010000914">
    <property type="protein sequence ID" value="KAJ8303692.1"/>
    <property type="molecule type" value="Genomic_DNA"/>
</dbReference>
<accession>A0ABQ9EID0</accession>
<protein>
    <submittedName>
        <fullName evidence="2">Uncharacterized protein</fullName>
    </submittedName>
</protein>
<comment type="caution">
    <text evidence="2">The sequence shown here is derived from an EMBL/GenBank/DDBJ whole genome shotgun (WGS) entry which is preliminary data.</text>
</comment>
<feature type="region of interest" description="Disordered" evidence="1">
    <location>
        <begin position="43"/>
        <end position="71"/>
    </location>
</feature>
<evidence type="ECO:0000313" key="2">
    <source>
        <dbReference type="EMBL" id="KAJ8303692.1"/>
    </source>
</evidence>
<feature type="non-terminal residue" evidence="2">
    <location>
        <position position="71"/>
    </location>
</feature>
<reference evidence="2 3" key="1">
    <citation type="submission" date="2022-12" db="EMBL/GenBank/DDBJ databases">
        <title>Chromosome-level genome of Tegillarca granosa.</title>
        <authorList>
            <person name="Kim J."/>
        </authorList>
    </citation>
    <scope>NUCLEOTIDE SEQUENCE [LARGE SCALE GENOMIC DNA]</scope>
    <source>
        <strain evidence="2">Teg-2019</strain>
        <tissue evidence="2">Adductor muscle</tissue>
    </source>
</reference>
<evidence type="ECO:0000256" key="1">
    <source>
        <dbReference type="SAM" id="MobiDB-lite"/>
    </source>
</evidence>
<evidence type="ECO:0000313" key="3">
    <source>
        <dbReference type="Proteomes" id="UP001217089"/>
    </source>
</evidence>